<protein>
    <submittedName>
        <fullName evidence="9">Sugar transferase</fullName>
    </submittedName>
</protein>
<evidence type="ECO:0000256" key="6">
    <source>
        <dbReference type="ARBA" id="ARBA00023136"/>
    </source>
</evidence>
<name>A0ABV4YAF9_9CYAN</name>
<evidence type="ECO:0000313" key="10">
    <source>
        <dbReference type="Proteomes" id="UP001576776"/>
    </source>
</evidence>
<evidence type="ECO:0000256" key="7">
    <source>
        <dbReference type="SAM" id="Phobius"/>
    </source>
</evidence>
<evidence type="ECO:0000256" key="4">
    <source>
        <dbReference type="ARBA" id="ARBA00022692"/>
    </source>
</evidence>
<evidence type="ECO:0000256" key="1">
    <source>
        <dbReference type="ARBA" id="ARBA00004141"/>
    </source>
</evidence>
<feature type="domain" description="Bacterial sugar transferase" evidence="8">
    <location>
        <begin position="34"/>
        <end position="220"/>
    </location>
</feature>
<comment type="similarity">
    <text evidence="2">Belongs to the bacterial sugar transferase family.</text>
</comment>
<organism evidence="9 10">
    <name type="scientific">Floridaenema fluviatile BLCC-F154</name>
    <dbReference type="NCBI Taxonomy" id="3153640"/>
    <lineage>
        <taxon>Bacteria</taxon>
        <taxon>Bacillati</taxon>
        <taxon>Cyanobacteriota</taxon>
        <taxon>Cyanophyceae</taxon>
        <taxon>Oscillatoriophycideae</taxon>
        <taxon>Aerosakkonematales</taxon>
        <taxon>Aerosakkonemataceae</taxon>
        <taxon>Floridanema</taxon>
        <taxon>Floridanema fluviatile</taxon>
    </lineage>
</organism>
<dbReference type="EMBL" id="JBHFNS010000045">
    <property type="protein sequence ID" value="MFB2935785.1"/>
    <property type="molecule type" value="Genomic_DNA"/>
</dbReference>
<keyword evidence="4 7" id="KW-0812">Transmembrane</keyword>
<evidence type="ECO:0000256" key="2">
    <source>
        <dbReference type="ARBA" id="ARBA00006464"/>
    </source>
</evidence>
<gene>
    <name evidence="9" type="ORF">ACE1B6_11080</name>
</gene>
<keyword evidence="10" id="KW-1185">Reference proteome</keyword>
<dbReference type="RefSeq" id="WP_413257288.1">
    <property type="nucleotide sequence ID" value="NZ_JBHFNS010000045.1"/>
</dbReference>
<accession>A0ABV4YAF9</accession>
<dbReference type="NCBIfam" id="TIGR03025">
    <property type="entry name" value="EPS_sugtrans"/>
    <property type="match status" value="1"/>
</dbReference>
<dbReference type="GO" id="GO:0016740">
    <property type="term" value="F:transferase activity"/>
    <property type="evidence" value="ECO:0007669"/>
    <property type="project" value="UniProtKB-KW"/>
</dbReference>
<dbReference type="InterPro" id="IPR017475">
    <property type="entry name" value="EPS_sugar_tfrase"/>
</dbReference>
<keyword evidence="5 7" id="KW-1133">Transmembrane helix</keyword>
<proteinExistence type="inferred from homology"/>
<sequence>MMTPPGLCPTLVRPEMFNSRVYQVAHPSTHSIIKRFIDIVGSIVGLVILSMVFLPIAIAIKLDSPGPIFYTQERCGLQGKPFKIRKFRSMVSNAEALKSRVKNEAKGLIFKNENDPRVTRVGNFLRKTSLDELPQFWNVLKGEMSLVGTRPPTFDEVSQYKEHHWRRLDVKPGITGLWQVSGRSSIKDFEEVVGLDLNYQRNWHPIYDIYLILKTIEVVLLRKGAY</sequence>
<evidence type="ECO:0000259" key="8">
    <source>
        <dbReference type="Pfam" id="PF02397"/>
    </source>
</evidence>
<evidence type="ECO:0000256" key="5">
    <source>
        <dbReference type="ARBA" id="ARBA00022989"/>
    </source>
</evidence>
<comment type="subcellular location">
    <subcellularLocation>
        <location evidence="1">Membrane</location>
        <topology evidence="1">Multi-pass membrane protein</topology>
    </subcellularLocation>
</comment>
<feature type="transmembrane region" description="Helical" evidence="7">
    <location>
        <begin position="36"/>
        <end position="60"/>
    </location>
</feature>
<dbReference type="PANTHER" id="PTHR30576">
    <property type="entry name" value="COLANIC BIOSYNTHESIS UDP-GLUCOSE LIPID CARRIER TRANSFERASE"/>
    <property type="match status" value="1"/>
</dbReference>
<dbReference type="Proteomes" id="UP001576776">
    <property type="component" value="Unassembled WGS sequence"/>
</dbReference>
<reference evidence="9 10" key="1">
    <citation type="submission" date="2024-09" db="EMBL/GenBank/DDBJ databases">
        <title>Floridaenema gen nov. (Aerosakkonemataceae, Aerosakkonematales ord. nov., Cyanobacteria) from benthic tropical and subtropical fresh waters, with the description of four new species.</title>
        <authorList>
            <person name="Moretto J.A."/>
            <person name="Berthold D.E."/>
            <person name="Lefler F.W."/>
            <person name="Huang I.-S."/>
            <person name="Laughinghouse H. IV."/>
        </authorList>
    </citation>
    <scope>NUCLEOTIDE SEQUENCE [LARGE SCALE GENOMIC DNA]</scope>
    <source>
        <strain evidence="9 10">BLCC-F154</strain>
    </source>
</reference>
<keyword evidence="6 7" id="KW-0472">Membrane</keyword>
<dbReference type="Pfam" id="PF02397">
    <property type="entry name" value="Bac_transf"/>
    <property type="match status" value="1"/>
</dbReference>
<evidence type="ECO:0000313" key="9">
    <source>
        <dbReference type="EMBL" id="MFB2935785.1"/>
    </source>
</evidence>
<evidence type="ECO:0000256" key="3">
    <source>
        <dbReference type="ARBA" id="ARBA00022679"/>
    </source>
</evidence>
<dbReference type="PANTHER" id="PTHR30576:SF10">
    <property type="entry name" value="SLL5057 PROTEIN"/>
    <property type="match status" value="1"/>
</dbReference>
<dbReference type="InterPro" id="IPR003362">
    <property type="entry name" value="Bact_transf"/>
</dbReference>
<comment type="caution">
    <text evidence="9">The sequence shown here is derived from an EMBL/GenBank/DDBJ whole genome shotgun (WGS) entry which is preliminary data.</text>
</comment>
<keyword evidence="3 9" id="KW-0808">Transferase</keyword>